<evidence type="ECO:0000256" key="1">
    <source>
        <dbReference type="ARBA" id="ARBA00022837"/>
    </source>
</evidence>
<evidence type="ECO:0000313" key="4">
    <source>
        <dbReference type="Proteomes" id="UP000036987"/>
    </source>
</evidence>
<accession>A0A0K9Q5C7</accession>
<dbReference type="AlphaFoldDB" id="A0A0K9Q5C7"/>
<dbReference type="GO" id="GO:0016301">
    <property type="term" value="F:kinase activity"/>
    <property type="evidence" value="ECO:0007669"/>
    <property type="project" value="UniProtKB-KW"/>
</dbReference>
<dbReference type="InterPro" id="IPR011992">
    <property type="entry name" value="EF-hand-dom_pair"/>
</dbReference>
<dbReference type="Pfam" id="PF13499">
    <property type="entry name" value="EF-hand_7"/>
    <property type="match status" value="2"/>
</dbReference>
<gene>
    <name evidence="3" type="ORF">ZOSMA_101G00770</name>
</gene>
<dbReference type="InterPro" id="IPR052591">
    <property type="entry name" value="CML21-like"/>
</dbReference>
<dbReference type="Proteomes" id="UP000036987">
    <property type="component" value="Unassembled WGS sequence"/>
</dbReference>
<dbReference type="PROSITE" id="PS00018">
    <property type="entry name" value="EF_HAND_1"/>
    <property type="match status" value="2"/>
</dbReference>
<dbReference type="STRING" id="29655.A0A0K9Q5C7"/>
<name>A0A0K9Q5C7_ZOSMR</name>
<dbReference type="InterPro" id="IPR018247">
    <property type="entry name" value="EF_Hand_1_Ca_BS"/>
</dbReference>
<reference evidence="4" key="1">
    <citation type="journal article" date="2016" name="Nature">
        <title>The genome of the seagrass Zostera marina reveals angiosperm adaptation to the sea.</title>
        <authorList>
            <person name="Olsen J.L."/>
            <person name="Rouze P."/>
            <person name="Verhelst B."/>
            <person name="Lin Y.-C."/>
            <person name="Bayer T."/>
            <person name="Collen J."/>
            <person name="Dattolo E."/>
            <person name="De Paoli E."/>
            <person name="Dittami S."/>
            <person name="Maumus F."/>
            <person name="Michel G."/>
            <person name="Kersting A."/>
            <person name="Lauritano C."/>
            <person name="Lohaus R."/>
            <person name="Toepel M."/>
            <person name="Tonon T."/>
            <person name="Vanneste K."/>
            <person name="Amirebrahimi M."/>
            <person name="Brakel J."/>
            <person name="Bostroem C."/>
            <person name="Chovatia M."/>
            <person name="Grimwood J."/>
            <person name="Jenkins J.W."/>
            <person name="Jueterbock A."/>
            <person name="Mraz A."/>
            <person name="Stam W.T."/>
            <person name="Tice H."/>
            <person name="Bornberg-Bauer E."/>
            <person name="Green P.J."/>
            <person name="Pearson G.A."/>
            <person name="Procaccini G."/>
            <person name="Duarte C.M."/>
            <person name="Schmutz J."/>
            <person name="Reusch T.B.H."/>
            <person name="Van de Peer Y."/>
        </authorList>
    </citation>
    <scope>NUCLEOTIDE SEQUENCE [LARGE SCALE GENOMIC DNA]</scope>
    <source>
        <strain evidence="4">cv. Finnish</strain>
    </source>
</reference>
<dbReference type="SMART" id="SM00054">
    <property type="entry name" value="EFh"/>
    <property type="match status" value="4"/>
</dbReference>
<dbReference type="GO" id="GO:0005509">
    <property type="term" value="F:calcium ion binding"/>
    <property type="evidence" value="ECO:0007669"/>
    <property type="project" value="InterPro"/>
</dbReference>
<dbReference type="OMA" id="LSIIRWA"/>
<feature type="domain" description="EF-hand" evidence="2">
    <location>
        <begin position="186"/>
        <end position="212"/>
    </location>
</feature>
<dbReference type="PROSITE" id="PS50222">
    <property type="entry name" value="EF_HAND_2"/>
    <property type="match status" value="3"/>
</dbReference>
<dbReference type="EMBL" id="LFYR01000025">
    <property type="protein sequence ID" value="KMZ76493.1"/>
    <property type="molecule type" value="Genomic_DNA"/>
</dbReference>
<keyword evidence="3" id="KW-0808">Transferase</keyword>
<dbReference type="CDD" id="cd00051">
    <property type="entry name" value="EFh"/>
    <property type="match status" value="2"/>
</dbReference>
<dbReference type="InterPro" id="IPR002048">
    <property type="entry name" value="EF_hand_dom"/>
</dbReference>
<keyword evidence="3" id="KW-0418">Kinase</keyword>
<protein>
    <submittedName>
        <fullName evidence="3">Calcium-dependent protein kinase</fullName>
    </submittedName>
</protein>
<dbReference type="SUPFAM" id="SSF47473">
    <property type="entry name" value="EF-hand"/>
    <property type="match status" value="1"/>
</dbReference>
<evidence type="ECO:0000259" key="2">
    <source>
        <dbReference type="PROSITE" id="PS50222"/>
    </source>
</evidence>
<proteinExistence type="predicted"/>
<dbReference type="OrthoDB" id="26525at2759"/>
<keyword evidence="4" id="KW-1185">Reference proteome</keyword>
<keyword evidence="1" id="KW-0106">Calcium</keyword>
<dbReference type="Gene3D" id="1.10.238.10">
    <property type="entry name" value="EF-hand"/>
    <property type="match status" value="2"/>
</dbReference>
<evidence type="ECO:0000313" key="3">
    <source>
        <dbReference type="EMBL" id="KMZ76493.1"/>
    </source>
</evidence>
<dbReference type="PANTHER" id="PTHR23064">
    <property type="entry name" value="TROPONIN"/>
    <property type="match status" value="1"/>
</dbReference>
<feature type="domain" description="EF-hand" evidence="2">
    <location>
        <begin position="53"/>
        <end position="88"/>
    </location>
</feature>
<sequence>MGGAIAKGNLLKHCVPGSKFESEIVEAMQRREVEGSSMRSFNGIILKFPKIEQSLRTCKTTFDQFDEDSNGVLDTEELKNCFKKLEINFTDDEINDLSKACDINKNRGIEFNEYIVLMCIVYLLQEQGKPTVGLPQLEATFETLVDAFVFLDKNRDGYVSKKEMMEAMNETSETEQSSECLATIRFEEMDWDKDGTVSFKEFLFALTRWIGIDELEYEQD</sequence>
<feature type="domain" description="EF-hand" evidence="2">
    <location>
        <begin position="139"/>
        <end position="174"/>
    </location>
</feature>
<organism evidence="3 4">
    <name type="scientific">Zostera marina</name>
    <name type="common">Eelgrass</name>
    <dbReference type="NCBI Taxonomy" id="29655"/>
    <lineage>
        <taxon>Eukaryota</taxon>
        <taxon>Viridiplantae</taxon>
        <taxon>Streptophyta</taxon>
        <taxon>Embryophyta</taxon>
        <taxon>Tracheophyta</taxon>
        <taxon>Spermatophyta</taxon>
        <taxon>Magnoliopsida</taxon>
        <taxon>Liliopsida</taxon>
        <taxon>Zosteraceae</taxon>
        <taxon>Zostera</taxon>
    </lineage>
</organism>
<comment type="caution">
    <text evidence="3">The sequence shown here is derived from an EMBL/GenBank/DDBJ whole genome shotgun (WGS) entry which is preliminary data.</text>
</comment>